<name>A0ABS9SEM8_9BACT</name>
<organism evidence="1 2">
    <name type="scientific">Niabella ginsengisoli</name>
    <dbReference type="NCBI Taxonomy" id="522298"/>
    <lineage>
        <taxon>Bacteria</taxon>
        <taxon>Pseudomonadati</taxon>
        <taxon>Bacteroidota</taxon>
        <taxon>Chitinophagia</taxon>
        <taxon>Chitinophagales</taxon>
        <taxon>Chitinophagaceae</taxon>
        <taxon>Niabella</taxon>
    </lineage>
</organism>
<evidence type="ECO:0000313" key="1">
    <source>
        <dbReference type="EMBL" id="MCH5596817.1"/>
    </source>
</evidence>
<keyword evidence="1" id="KW-0449">Lipoprotein</keyword>
<dbReference type="Proteomes" id="UP001202248">
    <property type="component" value="Unassembled WGS sequence"/>
</dbReference>
<dbReference type="RefSeq" id="WP_240826232.1">
    <property type="nucleotide sequence ID" value="NZ_JAKWBL010000001.1"/>
</dbReference>
<keyword evidence="2" id="KW-1185">Reference proteome</keyword>
<accession>A0ABS9SEM8</accession>
<gene>
    <name evidence="1" type="ORF">MKP09_02200</name>
</gene>
<dbReference type="SUPFAM" id="SSF48452">
    <property type="entry name" value="TPR-like"/>
    <property type="match status" value="1"/>
</dbReference>
<protein>
    <submittedName>
        <fullName evidence="1">SusD/RagB family nutrient-binding outer membrane lipoprotein</fullName>
    </submittedName>
</protein>
<evidence type="ECO:0000313" key="2">
    <source>
        <dbReference type="Proteomes" id="UP001202248"/>
    </source>
</evidence>
<sequence length="541" mass="59734">MATAEVFHALGFMQMLDVYGEMPYTQAISSIASPTFDDGKTIYYGCMAKLDNAISLFNKTQDAAAPAFSKGDMWNNGDVSKWIKLCYGLKARYMLKLSKKSDLYNPDSILYCLSKAPQSNADNIVQPSFNNSTVTDYLLGDPVVTNGNWNYAGYGSNQRISQYHYNLLTNMRASGITDPRMTKIVPASMSDIKLDASKKVASYTWNRSKGVDSYGPSTRLVKGGATSIIAPTYATANTPIKYTIADATERTNFIAAQVLAGRTHTIDGTSVTVTYNAGSIFINSTNYLYSGDTSYVNMRTFSLATGGTNEMDLNWYPSTAANTAGAVASTGSFQIRPVSDQEILTYHEMCFIKAEVYMRKGDKANAHAAYMEGVRAHLNMMQAKLSEWQAAGYASVNPDMAPMNPNDITAYLASNAICQAAGNLTMSDIMLQKYIAMGCSIENWNDMRRFNFSTGNVGGFGVVYPGYDRGPLFAGQDIYIGASKTDPRYWQRRWKLPTTLELNYNLTNVLAVNAHAADPDIWSMPIWWDCASDDEYYSYIK</sequence>
<dbReference type="Pfam" id="PF12771">
    <property type="entry name" value="SusD-like_2"/>
    <property type="match status" value="2"/>
</dbReference>
<dbReference type="EMBL" id="JAKWBL010000001">
    <property type="protein sequence ID" value="MCH5596817.1"/>
    <property type="molecule type" value="Genomic_DNA"/>
</dbReference>
<dbReference type="Gene3D" id="1.25.40.390">
    <property type="match status" value="2"/>
</dbReference>
<comment type="caution">
    <text evidence="1">The sequence shown here is derived from an EMBL/GenBank/DDBJ whole genome shotgun (WGS) entry which is preliminary data.</text>
</comment>
<dbReference type="InterPro" id="IPR041662">
    <property type="entry name" value="SusD-like_2"/>
</dbReference>
<dbReference type="InterPro" id="IPR011990">
    <property type="entry name" value="TPR-like_helical_dom_sf"/>
</dbReference>
<reference evidence="1 2" key="1">
    <citation type="submission" date="2022-02" db="EMBL/GenBank/DDBJ databases">
        <authorList>
            <person name="Min J."/>
        </authorList>
    </citation>
    <scope>NUCLEOTIDE SEQUENCE [LARGE SCALE GENOMIC DNA]</scope>
    <source>
        <strain evidence="1 2">GR10-1</strain>
    </source>
</reference>
<proteinExistence type="predicted"/>